<sequence>MWQSLESDAEGLLGRARRGSAGEVKELGSCGCRSIRAQLVVCGTTELKLEPSVMYAGKRVRGMWDTSLGDMCAAAHADKSGTNALLATRVVCTGSPFRPWALESEATGDDRQMEIIK</sequence>
<name>A0A9W6BP50_9CHLO</name>
<evidence type="ECO:0000313" key="2">
    <source>
        <dbReference type="Proteomes" id="UP001165080"/>
    </source>
</evidence>
<dbReference type="AlphaFoldDB" id="A0A9W6BP50"/>
<keyword evidence="2" id="KW-1185">Reference proteome</keyword>
<dbReference type="Proteomes" id="UP001165080">
    <property type="component" value="Unassembled WGS sequence"/>
</dbReference>
<gene>
    <name evidence="1" type="primary">PLESTMB000383</name>
    <name evidence="1" type="ORF">PLESTB_000985400</name>
</gene>
<dbReference type="EMBL" id="BRXU01000013">
    <property type="protein sequence ID" value="GLC55420.1"/>
    <property type="molecule type" value="Genomic_DNA"/>
</dbReference>
<evidence type="ECO:0000313" key="1">
    <source>
        <dbReference type="EMBL" id="GLC55420.1"/>
    </source>
</evidence>
<accession>A0A9W6BP50</accession>
<proteinExistence type="predicted"/>
<protein>
    <submittedName>
        <fullName evidence="1">Uncharacterized protein</fullName>
    </submittedName>
</protein>
<reference evidence="1 2" key="1">
    <citation type="journal article" date="2023" name="Commun. Biol.">
        <title>Reorganization of the ancestral sex-determining regions during the evolution of trioecy in Pleodorina starrii.</title>
        <authorList>
            <person name="Takahashi K."/>
            <person name="Suzuki S."/>
            <person name="Kawai-Toyooka H."/>
            <person name="Yamamoto K."/>
            <person name="Hamaji T."/>
            <person name="Ootsuki R."/>
            <person name="Yamaguchi H."/>
            <person name="Kawachi M."/>
            <person name="Higashiyama T."/>
            <person name="Nozaki H."/>
        </authorList>
    </citation>
    <scope>NUCLEOTIDE SEQUENCE [LARGE SCALE GENOMIC DNA]</scope>
    <source>
        <strain evidence="1 2">NIES-4479</strain>
    </source>
</reference>
<organism evidence="1 2">
    <name type="scientific">Pleodorina starrii</name>
    <dbReference type="NCBI Taxonomy" id="330485"/>
    <lineage>
        <taxon>Eukaryota</taxon>
        <taxon>Viridiplantae</taxon>
        <taxon>Chlorophyta</taxon>
        <taxon>core chlorophytes</taxon>
        <taxon>Chlorophyceae</taxon>
        <taxon>CS clade</taxon>
        <taxon>Chlamydomonadales</taxon>
        <taxon>Volvocaceae</taxon>
        <taxon>Pleodorina</taxon>
    </lineage>
</organism>
<comment type="caution">
    <text evidence="1">The sequence shown here is derived from an EMBL/GenBank/DDBJ whole genome shotgun (WGS) entry which is preliminary data.</text>
</comment>